<name>A0A1H9JSY5_9GAMM</name>
<organism evidence="9 10">
    <name type="scientific">Amphritea atlantica</name>
    <dbReference type="NCBI Taxonomy" id="355243"/>
    <lineage>
        <taxon>Bacteria</taxon>
        <taxon>Pseudomonadati</taxon>
        <taxon>Pseudomonadota</taxon>
        <taxon>Gammaproteobacteria</taxon>
        <taxon>Oceanospirillales</taxon>
        <taxon>Oceanospirillaceae</taxon>
        <taxon>Amphritea</taxon>
    </lineage>
</organism>
<keyword evidence="6 8" id="KW-1133">Transmembrane helix</keyword>
<feature type="transmembrane region" description="Helical" evidence="8">
    <location>
        <begin position="78"/>
        <end position="95"/>
    </location>
</feature>
<feature type="transmembrane region" description="Helical" evidence="8">
    <location>
        <begin position="132"/>
        <end position="151"/>
    </location>
</feature>
<protein>
    <recommendedName>
        <fullName evidence="8">Probable membrane transporter protein</fullName>
    </recommendedName>
</protein>
<dbReference type="OrthoDB" id="554695at2"/>
<dbReference type="Pfam" id="PF01925">
    <property type="entry name" value="TauE"/>
    <property type="match status" value="1"/>
</dbReference>
<dbReference type="EMBL" id="FOGB01000010">
    <property type="protein sequence ID" value="SEQ90121.1"/>
    <property type="molecule type" value="Genomic_DNA"/>
</dbReference>
<dbReference type="PANTHER" id="PTHR30269:SF0">
    <property type="entry name" value="MEMBRANE TRANSPORTER PROTEIN YFCA-RELATED"/>
    <property type="match status" value="1"/>
</dbReference>
<evidence type="ECO:0000313" key="9">
    <source>
        <dbReference type="EMBL" id="SEQ90121.1"/>
    </source>
</evidence>
<dbReference type="InterPro" id="IPR052017">
    <property type="entry name" value="TSUP"/>
</dbReference>
<evidence type="ECO:0000256" key="4">
    <source>
        <dbReference type="ARBA" id="ARBA00022475"/>
    </source>
</evidence>
<keyword evidence="7 8" id="KW-0472">Membrane</keyword>
<keyword evidence="3" id="KW-0813">Transport</keyword>
<accession>A0A1H9JSY5</accession>
<dbReference type="RefSeq" id="WP_091360228.1">
    <property type="nucleotide sequence ID" value="NZ_AP025284.1"/>
</dbReference>
<evidence type="ECO:0000313" key="10">
    <source>
        <dbReference type="Proteomes" id="UP000198749"/>
    </source>
</evidence>
<evidence type="ECO:0000256" key="8">
    <source>
        <dbReference type="RuleBase" id="RU363041"/>
    </source>
</evidence>
<reference evidence="10" key="1">
    <citation type="submission" date="2016-10" db="EMBL/GenBank/DDBJ databases">
        <authorList>
            <person name="Varghese N."/>
            <person name="Submissions S."/>
        </authorList>
    </citation>
    <scope>NUCLEOTIDE SEQUENCE [LARGE SCALE GENOMIC DNA]</scope>
    <source>
        <strain evidence="10">DSM 18887</strain>
    </source>
</reference>
<keyword evidence="4 8" id="KW-1003">Cell membrane</keyword>
<comment type="similarity">
    <text evidence="2 8">Belongs to the 4-toluene sulfonate uptake permease (TSUP) (TC 2.A.102) family.</text>
</comment>
<keyword evidence="5 8" id="KW-0812">Transmembrane</keyword>
<sequence length="263" mass="27953">MELDLTLILLFILTGLGAGIIDAIAGGGGMITLPVLLASGMSPVEALATNKLQGSFGTFAASVYFIRKKLVDLTQMKLMILCTFTGAVTGTLIVQQLDTSLLASIMPLLLVGIALYFMFSKRVGDLDRDRKISHALFALLFSTAIGFYDGFFGPGTGTFFALGFVSLLGFSMSRATAHTKILNFTSNLASLIFFALGGNILWLAGFIMAAGQLIGGQIGAHLVVNQGARLIRPLVVIITLIMSAKLLSDQYQNDSLLSLLSVF</sequence>
<evidence type="ECO:0000256" key="6">
    <source>
        <dbReference type="ARBA" id="ARBA00022989"/>
    </source>
</evidence>
<evidence type="ECO:0000256" key="3">
    <source>
        <dbReference type="ARBA" id="ARBA00022448"/>
    </source>
</evidence>
<dbReference type="InterPro" id="IPR002781">
    <property type="entry name" value="TM_pro_TauE-like"/>
</dbReference>
<feature type="transmembrane region" description="Helical" evidence="8">
    <location>
        <begin position="188"/>
        <end position="210"/>
    </location>
</feature>
<dbReference type="STRING" id="355243.SAMN03080615_03177"/>
<comment type="subcellular location">
    <subcellularLocation>
        <location evidence="1 8">Cell membrane</location>
        <topology evidence="1 8">Multi-pass membrane protein</topology>
    </subcellularLocation>
</comment>
<feature type="transmembrane region" description="Helical" evidence="8">
    <location>
        <begin position="47"/>
        <end position="66"/>
    </location>
</feature>
<feature type="transmembrane region" description="Helical" evidence="8">
    <location>
        <begin position="157"/>
        <end position="176"/>
    </location>
</feature>
<keyword evidence="10" id="KW-1185">Reference proteome</keyword>
<feature type="transmembrane region" description="Helical" evidence="8">
    <location>
        <begin position="230"/>
        <end position="248"/>
    </location>
</feature>
<evidence type="ECO:0000256" key="1">
    <source>
        <dbReference type="ARBA" id="ARBA00004651"/>
    </source>
</evidence>
<evidence type="ECO:0000256" key="7">
    <source>
        <dbReference type="ARBA" id="ARBA00023136"/>
    </source>
</evidence>
<gene>
    <name evidence="9" type="ORF">SAMN03080615_03177</name>
</gene>
<dbReference type="PANTHER" id="PTHR30269">
    <property type="entry name" value="TRANSMEMBRANE PROTEIN YFCA"/>
    <property type="match status" value="1"/>
</dbReference>
<evidence type="ECO:0000256" key="2">
    <source>
        <dbReference type="ARBA" id="ARBA00009142"/>
    </source>
</evidence>
<dbReference type="GO" id="GO:0005886">
    <property type="term" value="C:plasma membrane"/>
    <property type="evidence" value="ECO:0007669"/>
    <property type="project" value="UniProtKB-SubCell"/>
</dbReference>
<dbReference type="AlphaFoldDB" id="A0A1H9JSY5"/>
<proteinExistence type="inferred from homology"/>
<evidence type="ECO:0000256" key="5">
    <source>
        <dbReference type="ARBA" id="ARBA00022692"/>
    </source>
</evidence>
<feature type="transmembrane region" description="Helical" evidence="8">
    <location>
        <begin position="101"/>
        <end position="120"/>
    </location>
</feature>
<dbReference type="Proteomes" id="UP000198749">
    <property type="component" value="Unassembled WGS sequence"/>
</dbReference>